<protein>
    <submittedName>
        <fullName evidence="3">Glycosyl transferase family 2</fullName>
    </submittedName>
</protein>
<proteinExistence type="inferred from homology"/>
<feature type="domain" description="Glycosyltransferase 2-like" evidence="2">
    <location>
        <begin position="13"/>
        <end position="154"/>
    </location>
</feature>
<dbReference type="InterPro" id="IPR029044">
    <property type="entry name" value="Nucleotide-diphossugar_trans"/>
</dbReference>
<dbReference type="GO" id="GO:0016758">
    <property type="term" value="F:hexosyltransferase activity"/>
    <property type="evidence" value="ECO:0007669"/>
    <property type="project" value="UniProtKB-ARBA"/>
</dbReference>
<keyword evidence="4" id="KW-1185">Reference proteome</keyword>
<evidence type="ECO:0000256" key="1">
    <source>
        <dbReference type="ARBA" id="ARBA00006739"/>
    </source>
</evidence>
<dbReference type="InterPro" id="IPR001173">
    <property type="entry name" value="Glyco_trans_2-like"/>
</dbReference>
<organism evidence="3 4">
    <name type="scientific">Planococcus halocryophilus</name>
    <dbReference type="NCBI Taxonomy" id="1215089"/>
    <lineage>
        <taxon>Bacteria</taxon>
        <taxon>Bacillati</taxon>
        <taxon>Bacillota</taxon>
        <taxon>Bacilli</taxon>
        <taxon>Bacillales</taxon>
        <taxon>Caryophanaceae</taxon>
        <taxon>Planococcus</taxon>
    </lineage>
</organism>
<gene>
    <name evidence="3" type="ORF">BBI08_05280</name>
</gene>
<dbReference type="Pfam" id="PF00535">
    <property type="entry name" value="Glycos_transf_2"/>
    <property type="match status" value="1"/>
</dbReference>
<dbReference type="EMBL" id="CP016537">
    <property type="protein sequence ID" value="ANU13286.1"/>
    <property type="molecule type" value="Genomic_DNA"/>
</dbReference>
<dbReference type="STRING" id="1215089.BBI08_05280"/>
<evidence type="ECO:0000259" key="2">
    <source>
        <dbReference type="Pfam" id="PF00535"/>
    </source>
</evidence>
<accession>A0A1C7DP60</accession>
<comment type="similarity">
    <text evidence="1">Belongs to the glycosyltransferase 2 family.</text>
</comment>
<reference evidence="3" key="1">
    <citation type="submission" date="2016-10" db="EMBL/GenBank/DDBJ databases">
        <authorList>
            <person name="de Groot N.N."/>
        </authorList>
    </citation>
    <scope>NUCLEOTIDE SEQUENCE</scope>
    <source>
        <strain evidence="3">DSM 24743</strain>
    </source>
</reference>
<dbReference type="Gene3D" id="3.90.550.10">
    <property type="entry name" value="Spore Coat Polysaccharide Biosynthesis Protein SpsA, Chain A"/>
    <property type="match status" value="1"/>
</dbReference>
<dbReference type="AlphaFoldDB" id="A0A1C7DP60"/>
<dbReference type="OrthoDB" id="199095at2"/>
<dbReference type="Proteomes" id="UP000092687">
    <property type="component" value="Chromosome"/>
</dbReference>
<name>A0A1C7DP60_9BACL</name>
<sequence>MDKDALVSVDCLAYNHEKYIAEAIESFLMQKTNFDFEILIHDDASTDKTAAIIREYEEKYPDLIKPLYQKHNLFSQGATMLQINQRRAKGKYIAICEGDDFWTDPYKLQKQVDYLEANPECDLCVHSAYQYSEALNKVVGKVRPSRKSRMFSAEETILGGGELFPTNSMVYRRVKADDVPGFYFDAGYGDYPLAIHLAHNGQVHYMDEEMSVYRVDVKGAWSEKTLTNTINSTKQNDGTAKLLDKINSHTNLQYNEMIERTKKKNYFYLLIRQQKFKEAFNKEYAMFLLESEFVKRIWRKFWKARYYFKDKRDSIFVKPRKKLA</sequence>
<dbReference type="RefSeq" id="WP_065528034.1">
    <property type="nucleotide sequence ID" value="NZ_CP016537.2"/>
</dbReference>
<dbReference type="PANTHER" id="PTHR22916">
    <property type="entry name" value="GLYCOSYLTRANSFERASE"/>
    <property type="match status" value="1"/>
</dbReference>
<dbReference type="SUPFAM" id="SSF53448">
    <property type="entry name" value="Nucleotide-diphospho-sugar transferases"/>
    <property type="match status" value="1"/>
</dbReference>
<dbReference type="KEGG" id="phc:BBI08_05280"/>
<evidence type="ECO:0000313" key="3">
    <source>
        <dbReference type="EMBL" id="ANU13286.1"/>
    </source>
</evidence>
<keyword evidence="3" id="KW-0808">Transferase</keyword>
<evidence type="ECO:0000313" key="4">
    <source>
        <dbReference type="Proteomes" id="UP000092687"/>
    </source>
</evidence>
<dbReference type="PANTHER" id="PTHR22916:SF3">
    <property type="entry name" value="UDP-GLCNAC:BETAGAL BETA-1,3-N-ACETYLGLUCOSAMINYLTRANSFERASE-LIKE PROTEIN 1"/>
    <property type="match status" value="1"/>
</dbReference>